<feature type="compositionally biased region" description="Acidic residues" evidence="1">
    <location>
        <begin position="326"/>
        <end position="337"/>
    </location>
</feature>
<keyword evidence="4" id="KW-1185">Reference proteome</keyword>
<dbReference type="EMBL" id="JAPEVG010000659">
    <property type="protein sequence ID" value="KAJ8456585.1"/>
    <property type="molecule type" value="Genomic_DNA"/>
</dbReference>
<comment type="caution">
    <text evidence="3">The sequence shown here is derived from an EMBL/GenBank/DDBJ whole genome shotgun (WGS) entry which is preliminary data.</text>
</comment>
<protein>
    <recommendedName>
        <fullName evidence="2">DUF6532 domain-containing protein</fullName>
    </recommendedName>
</protein>
<feature type="domain" description="DUF6532" evidence="2">
    <location>
        <begin position="513"/>
        <end position="717"/>
    </location>
</feature>
<feature type="compositionally biased region" description="Basic and acidic residues" evidence="1">
    <location>
        <begin position="421"/>
        <end position="438"/>
    </location>
</feature>
<feature type="region of interest" description="Disordered" evidence="1">
    <location>
        <begin position="265"/>
        <end position="482"/>
    </location>
</feature>
<dbReference type="Pfam" id="PF20149">
    <property type="entry name" value="DUF6532"/>
    <property type="match status" value="1"/>
</dbReference>
<feature type="compositionally biased region" description="Polar residues" evidence="1">
    <location>
        <begin position="272"/>
        <end position="288"/>
    </location>
</feature>
<evidence type="ECO:0000256" key="1">
    <source>
        <dbReference type="SAM" id="MobiDB-lite"/>
    </source>
</evidence>
<organism evidence="3 4">
    <name type="scientific">Trametes cubensis</name>
    <dbReference type="NCBI Taxonomy" id="1111947"/>
    <lineage>
        <taxon>Eukaryota</taxon>
        <taxon>Fungi</taxon>
        <taxon>Dikarya</taxon>
        <taxon>Basidiomycota</taxon>
        <taxon>Agaricomycotina</taxon>
        <taxon>Agaricomycetes</taxon>
        <taxon>Polyporales</taxon>
        <taxon>Polyporaceae</taxon>
        <taxon>Trametes</taxon>
    </lineage>
</organism>
<feature type="compositionally biased region" description="Basic and acidic residues" evidence="1">
    <location>
        <begin position="339"/>
        <end position="348"/>
    </location>
</feature>
<feature type="compositionally biased region" description="Polar residues" evidence="1">
    <location>
        <begin position="446"/>
        <end position="456"/>
    </location>
</feature>
<name>A0AAD7TJ13_9APHY</name>
<dbReference type="AlphaFoldDB" id="A0AAD7TJ13"/>
<feature type="compositionally biased region" description="Polar residues" evidence="1">
    <location>
        <begin position="49"/>
        <end position="62"/>
    </location>
</feature>
<gene>
    <name evidence="3" type="ORF">ONZ51_g12035</name>
</gene>
<evidence type="ECO:0000259" key="2">
    <source>
        <dbReference type="Pfam" id="PF20149"/>
    </source>
</evidence>
<feature type="compositionally biased region" description="Basic residues" evidence="1">
    <location>
        <begin position="350"/>
        <end position="359"/>
    </location>
</feature>
<feature type="compositionally biased region" description="Basic and acidic residues" evidence="1">
    <location>
        <begin position="389"/>
        <end position="414"/>
    </location>
</feature>
<dbReference type="InterPro" id="IPR045341">
    <property type="entry name" value="DUF6532"/>
</dbReference>
<evidence type="ECO:0000313" key="3">
    <source>
        <dbReference type="EMBL" id="KAJ8456585.1"/>
    </source>
</evidence>
<feature type="compositionally biased region" description="Basic and acidic residues" evidence="1">
    <location>
        <begin position="71"/>
        <end position="83"/>
    </location>
</feature>
<feature type="region of interest" description="Disordered" evidence="1">
    <location>
        <begin position="1"/>
        <end position="252"/>
    </location>
</feature>
<reference evidence="3" key="1">
    <citation type="submission" date="2022-11" db="EMBL/GenBank/DDBJ databases">
        <title>Genome Sequence of Cubamyces cubensis.</title>
        <authorList>
            <person name="Buettner E."/>
        </authorList>
    </citation>
    <scope>NUCLEOTIDE SEQUENCE</scope>
    <source>
        <strain evidence="3">MPL-01</strain>
    </source>
</reference>
<feature type="compositionally biased region" description="Low complexity" evidence="1">
    <location>
        <begin position="183"/>
        <end position="194"/>
    </location>
</feature>
<evidence type="ECO:0000313" key="4">
    <source>
        <dbReference type="Proteomes" id="UP001215151"/>
    </source>
</evidence>
<accession>A0AAD7TJ13</accession>
<sequence>MPQSKRRGPSQTQDEDDHAEPEPARRNTRPRKSATSADITTKDDDPPEQETSGRPEQASSQRAPRKSKTAALEKRIWTADAPKRKASQPKEPAREPDTDPEGQLFDTDEERPVQRPKTKRLAAAKYRAPIAESSDDEGGRTGARNSRMHTADASDNEMETRHASKARPKNPTPRQTQPERRSASTSTTSRSSASDQPHAAARKKLREQVRGGDDDSPESSSGESNGIEGSEDGESSESSSDDLCVKDGTVTEQKFLQEVPEWIASDKDNRLEQQTAQLSAHSSSTNRRQTSDEPPLSPSPSASETEQARPTQTRKKRSASHRTSDNEESTADTDTPETDQTRRRDPSSSHKIHVKKKKRIAFDTSDDSDDAQQRSVPKQPHTAINKGGAAERESREDSRGRHRDRNDGTEDHAVPGRKRSRADSEKAKPRWSDDDVPVKQRKQSKSKSPTRTSSAPTKKLKKRADRVNKKLDDDDIENGSGSEDERIDIVYKNGSKIGITEQRPRVKKTLNTAIFSCQADILLRNAFPDGTEKYNAIARNALVKCADELGYTTLVKRLKHDNDYALSLASIPVDRIPSFRSRIREVISGAIQSTYHLRPGDVAHVNWLQKGCRYIYPHDYKKDRIFGDEPFALPIFVDGLRAAYFRTPKSFGWRIVDKFTSSFPEKPEEKELPAAMVALVSTAVFAAIDDHRSNACEGSDFTTNSYSAAYKRNMDILLSLKERSLEAYHDIMHDLFKALCGSTTGAGARPGDDNDHLTFLQVPAKYRCH</sequence>
<dbReference type="Proteomes" id="UP001215151">
    <property type="component" value="Unassembled WGS sequence"/>
</dbReference>
<proteinExistence type="predicted"/>
<feature type="compositionally biased region" description="Low complexity" evidence="1">
    <location>
        <begin position="218"/>
        <end position="228"/>
    </location>
</feature>